<keyword evidence="3" id="KW-1185">Reference proteome</keyword>
<sequence length="112" mass="12234">MIVFGVILILVGAIAFLVGWTILQKRRKWLRTTGRAAGLVGEGQLRYEVGEKTYALKITRTNLEGRRIPVRYALANPGQARPDSPTAVWLTPVFFLLLGSGLMLVGVGLING</sequence>
<gene>
    <name evidence="2" type="ORF">SAMN04488090_1192</name>
</gene>
<evidence type="ECO:0000313" key="3">
    <source>
        <dbReference type="Proteomes" id="UP000198901"/>
    </source>
</evidence>
<evidence type="ECO:0008006" key="4">
    <source>
        <dbReference type="Google" id="ProtNLM"/>
    </source>
</evidence>
<dbReference type="EMBL" id="FNGS01000002">
    <property type="protein sequence ID" value="SDL55210.1"/>
    <property type="molecule type" value="Genomic_DNA"/>
</dbReference>
<evidence type="ECO:0000313" key="2">
    <source>
        <dbReference type="EMBL" id="SDL55210.1"/>
    </source>
</evidence>
<keyword evidence="1" id="KW-1133">Transmembrane helix</keyword>
<keyword evidence="1" id="KW-0812">Transmembrane</keyword>
<evidence type="ECO:0000256" key="1">
    <source>
        <dbReference type="SAM" id="Phobius"/>
    </source>
</evidence>
<feature type="transmembrane region" description="Helical" evidence="1">
    <location>
        <begin position="6"/>
        <end position="23"/>
    </location>
</feature>
<dbReference type="Proteomes" id="UP000198901">
    <property type="component" value="Unassembled WGS sequence"/>
</dbReference>
<proteinExistence type="predicted"/>
<accession>A0A1G9KZB8</accession>
<organism evidence="2 3">
    <name type="scientific">Siphonobacter aquaeclarae</name>
    <dbReference type="NCBI Taxonomy" id="563176"/>
    <lineage>
        <taxon>Bacteria</taxon>
        <taxon>Pseudomonadati</taxon>
        <taxon>Bacteroidota</taxon>
        <taxon>Cytophagia</taxon>
        <taxon>Cytophagales</taxon>
        <taxon>Cytophagaceae</taxon>
        <taxon>Siphonobacter</taxon>
    </lineage>
</organism>
<dbReference type="STRING" id="563176.SAMN04488090_1192"/>
<keyword evidence="1" id="KW-0472">Membrane</keyword>
<protein>
    <recommendedName>
        <fullName evidence="4">DUF3592 domain-containing protein</fullName>
    </recommendedName>
</protein>
<reference evidence="2 3" key="1">
    <citation type="submission" date="2016-10" db="EMBL/GenBank/DDBJ databases">
        <authorList>
            <person name="de Groot N.N."/>
        </authorList>
    </citation>
    <scope>NUCLEOTIDE SEQUENCE [LARGE SCALE GENOMIC DNA]</scope>
    <source>
        <strain evidence="2 3">DSM 21668</strain>
    </source>
</reference>
<dbReference type="OrthoDB" id="965063at2"/>
<name>A0A1G9KZB8_9BACT</name>
<feature type="transmembrane region" description="Helical" evidence="1">
    <location>
        <begin position="87"/>
        <end position="110"/>
    </location>
</feature>
<dbReference type="RefSeq" id="WP_093199026.1">
    <property type="nucleotide sequence ID" value="NZ_FNGS01000002.1"/>
</dbReference>
<dbReference type="AlphaFoldDB" id="A0A1G9KZB8"/>